<keyword evidence="3" id="KW-1185">Reference proteome</keyword>
<protein>
    <recommendedName>
        <fullName evidence="4">Methionine/alanine importer small subunit</fullName>
    </recommendedName>
</protein>
<gene>
    <name evidence="2" type="ORF">GCM10010915_08860</name>
</gene>
<dbReference type="RefSeq" id="WP_188711080.1">
    <property type="nucleotide sequence ID" value="NZ_BMHO01000001.1"/>
</dbReference>
<evidence type="ECO:0000313" key="3">
    <source>
        <dbReference type="Proteomes" id="UP000633205"/>
    </source>
</evidence>
<evidence type="ECO:0000313" key="2">
    <source>
        <dbReference type="EMBL" id="GGD30799.1"/>
    </source>
</evidence>
<keyword evidence="1" id="KW-0812">Transmembrane</keyword>
<dbReference type="AlphaFoldDB" id="A0A916Y4D8"/>
<proteinExistence type="predicted"/>
<reference evidence="2" key="2">
    <citation type="submission" date="2020-09" db="EMBL/GenBank/DDBJ databases">
        <authorList>
            <person name="Sun Q."/>
            <person name="Zhou Y."/>
        </authorList>
    </citation>
    <scope>NUCLEOTIDE SEQUENCE</scope>
    <source>
        <strain evidence="2">CGMCC 1.15152</strain>
    </source>
</reference>
<dbReference type="NCBIfam" id="NF033493">
    <property type="entry name" value="MetS_like_NSS"/>
    <property type="match status" value="1"/>
</dbReference>
<dbReference type="EMBL" id="BMHO01000001">
    <property type="protein sequence ID" value="GGD30799.1"/>
    <property type="molecule type" value="Genomic_DNA"/>
</dbReference>
<reference evidence="2" key="1">
    <citation type="journal article" date="2014" name="Int. J. Syst. Evol. Microbiol.">
        <title>Complete genome sequence of Corynebacterium casei LMG S-19264T (=DSM 44701T), isolated from a smear-ripened cheese.</title>
        <authorList>
            <consortium name="US DOE Joint Genome Institute (JGI-PGF)"/>
            <person name="Walter F."/>
            <person name="Albersmeier A."/>
            <person name="Kalinowski J."/>
            <person name="Ruckert C."/>
        </authorList>
    </citation>
    <scope>NUCLEOTIDE SEQUENCE</scope>
    <source>
        <strain evidence="2">CGMCC 1.15152</strain>
    </source>
</reference>
<sequence length="43" mass="4501">MTPIAIVFLVISAVVVWGGLIGSIGFLTARPEVDAYPEGENTP</sequence>
<comment type="caution">
    <text evidence="2">The sequence shown here is derived from an EMBL/GenBank/DDBJ whole genome shotgun (WGS) entry which is preliminary data.</text>
</comment>
<evidence type="ECO:0008006" key="4">
    <source>
        <dbReference type="Google" id="ProtNLM"/>
    </source>
</evidence>
<keyword evidence="1" id="KW-0472">Membrane</keyword>
<accession>A0A916Y4D8</accession>
<organism evidence="2 3">
    <name type="scientific">Microbacterium faecale</name>
    <dbReference type="NCBI Taxonomy" id="1804630"/>
    <lineage>
        <taxon>Bacteria</taxon>
        <taxon>Bacillati</taxon>
        <taxon>Actinomycetota</taxon>
        <taxon>Actinomycetes</taxon>
        <taxon>Micrococcales</taxon>
        <taxon>Microbacteriaceae</taxon>
        <taxon>Microbacterium</taxon>
    </lineage>
</organism>
<dbReference type="Proteomes" id="UP000633205">
    <property type="component" value="Unassembled WGS sequence"/>
</dbReference>
<keyword evidence="1" id="KW-1133">Transmembrane helix</keyword>
<evidence type="ECO:0000256" key="1">
    <source>
        <dbReference type="SAM" id="Phobius"/>
    </source>
</evidence>
<feature type="transmembrane region" description="Helical" evidence="1">
    <location>
        <begin position="6"/>
        <end position="27"/>
    </location>
</feature>
<name>A0A916Y4D8_9MICO</name>